<keyword evidence="1" id="KW-0472">Membrane</keyword>
<dbReference type="EMBL" id="JAOPJZ010000002">
    <property type="protein sequence ID" value="MCU4751317.1"/>
    <property type="molecule type" value="Genomic_DNA"/>
</dbReference>
<feature type="transmembrane region" description="Helical" evidence="1">
    <location>
        <begin position="29"/>
        <end position="58"/>
    </location>
</feature>
<gene>
    <name evidence="2" type="ORF">OB919_04865</name>
</gene>
<dbReference type="Proteomes" id="UP001321047">
    <property type="component" value="Unassembled WGS sequence"/>
</dbReference>
<accession>A0AAP3E615</accession>
<organism evidence="2 3">
    <name type="scientific">Natronosalvus hydrolyticus</name>
    <dbReference type="NCBI Taxonomy" id="2979988"/>
    <lineage>
        <taxon>Archaea</taxon>
        <taxon>Methanobacteriati</taxon>
        <taxon>Methanobacteriota</taxon>
        <taxon>Stenosarchaea group</taxon>
        <taxon>Halobacteria</taxon>
        <taxon>Halobacteriales</taxon>
        <taxon>Natrialbaceae</taxon>
        <taxon>Natronosalvus</taxon>
    </lineage>
</organism>
<reference evidence="2 3" key="1">
    <citation type="submission" date="2022-09" db="EMBL/GenBank/DDBJ databases">
        <title>Enrichment on poylsaccharides allowed isolation of novel metabolic and taxonomic groups of Haloarchaea.</title>
        <authorList>
            <person name="Sorokin D.Y."/>
            <person name="Elcheninov A.G."/>
            <person name="Khizhniak T.V."/>
            <person name="Kolganova T.V."/>
            <person name="Kublanov I.V."/>
        </authorList>
    </citation>
    <scope>NUCLEOTIDE SEQUENCE [LARGE SCALE GENOMIC DNA]</scope>
    <source>
        <strain evidence="2 3">AArc-curdl1</strain>
    </source>
</reference>
<keyword evidence="1" id="KW-1133">Transmembrane helix</keyword>
<keyword evidence="1" id="KW-0812">Transmembrane</keyword>
<feature type="transmembrane region" description="Helical" evidence="1">
    <location>
        <begin position="240"/>
        <end position="261"/>
    </location>
</feature>
<evidence type="ECO:0000313" key="3">
    <source>
        <dbReference type="Proteomes" id="UP001321047"/>
    </source>
</evidence>
<sequence length="281" mass="29428">MSTSSRAAHVGHQIRSGAGYGASRVRKPAFYLLTVAFVAFLVFALRETMAMVVTAWLGGYAFPGHRVHHVMIGGTLAVFVAMVAVQLFRPTKRVGALQAALAFVIAAFALTAIASGLVAAGEVLVFLVPVVLISLLHPARSELLARPKGVDRRVLAIASVGAIGFAALAVTEFVNHTTLADEHVLFGHYEFMLFGLVSIGLFGLLGALKPTGWRIPLYAAGVLALLFAVSSLTFPGAEQGSSLGTVSAIAVILWAIALIGVSEYVKRGDSSEPQEDAASSD</sequence>
<keyword evidence="3" id="KW-1185">Reference proteome</keyword>
<feature type="transmembrane region" description="Helical" evidence="1">
    <location>
        <begin position="154"/>
        <end position="174"/>
    </location>
</feature>
<feature type="transmembrane region" description="Helical" evidence="1">
    <location>
        <begin position="215"/>
        <end position="234"/>
    </location>
</feature>
<dbReference type="AlphaFoldDB" id="A0AAP3E615"/>
<evidence type="ECO:0000256" key="1">
    <source>
        <dbReference type="SAM" id="Phobius"/>
    </source>
</evidence>
<evidence type="ECO:0000313" key="2">
    <source>
        <dbReference type="EMBL" id="MCU4751317.1"/>
    </source>
</evidence>
<dbReference type="RefSeq" id="WP_342806957.1">
    <property type="nucleotide sequence ID" value="NZ_JAOPJZ010000002.1"/>
</dbReference>
<protein>
    <submittedName>
        <fullName evidence="2">Uncharacterized protein</fullName>
    </submittedName>
</protein>
<feature type="transmembrane region" description="Helical" evidence="1">
    <location>
        <begin position="100"/>
        <end position="133"/>
    </location>
</feature>
<name>A0AAP3E615_9EURY</name>
<proteinExistence type="predicted"/>
<feature type="transmembrane region" description="Helical" evidence="1">
    <location>
        <begin position="70"/>
        <end position="88"/>
    </location>
</feature>
<comment type="caution">
    <text evidence="2">The sequence shown here is derived from an EMBL/GenBank/DDBJ whole genome shotgun (WGS) entry which is preliminary data.</text>
</comment>
<feature type="transmembrane region" description="Helical" evidence="1">
    <location>
        <begin position="186"/>
        <end position="208"/>
    </location>
</feature>